<sequence>MFLLYNLLKTRFLTLRKQLIGDRAWRSENKILYLHLTMKDCYSLFKNTLLLWQ</sequence>
<reference evidence="2" key="1">
    <citation type="submission" date="2016-01" db="EMBL/GenBank/DDBJ databases">
        <authorList>
            <person name="Mitreva M."/>
            <person name="Pepin K.H."/>
            <person name="Mihindukulasuriya K.A."/>
            <person name="Fulton R."/>
            <person name="Fronick C."/>
            <person name="O'Laughlin M."/>
            <person name="Miner T."/>
            <person name="Herter B."/>
            <person name="Rosa B.A."/>
            <person name="Cordes M."/>
            <person name="Tomlinson C."/>
            <person name="Wollam A."/>
            <person name="Palsikar V.B."/>
            <person name="Mardis E.R."/>
            <person name="Wilson R.K."/>
        </authorList>
    </citation>
    <scope>NUCLEOTIDE SEQUENCE [LARGE SCALE GENOMIC DNA]</scope>
    <source>
        <strain evidence="2">MJR7716</strain>
    </source>
</reference>
<accession>A0A133PYW0</accession>
<dbReference type="STRING" id="28128.HMPREF3226_02091"/>
<gene>
    <name evidence="1" type="ORF">HMPREF3226_02091</name>
</gene>
<dbReference type="AlphaFoldDB" id="A0A133PYW0"/>
<protein>
    <submittedName>
        <fullName evidence="1">Uncharacterized protein</fullName>
    </submittedName>
</protein>
<organism evidence="1 2">
    <name type="scientific">Prevotella corporis</name>
    <dbReference type="NCBI Taxonomy" id="28128"/>
    <lineage>
        <taxon>Bacteria</taxon>
        <taxon>Pseudomonadati</taxon>
        <taxon>Bacteroidota</taxon>
        <taxon>Bacteroidia</taxon>
        <taxon>Bacteroidales</taxon>
        <taxon>Prevotellaceae</taxon>
        <taxon>Prevotella</taxon>
    </lineage>
</organism>
<evidence type="ECO:0000313" key="1">
    <source>
        <dbReference type="EMBL" id="KXA35403.1"/>
    </source>
</evidence>
<comment type="caution">
    <text evidence="1">The sequence shown here is derived from an EMBL/GenBank/DDBJ whole genome shotgun (WGS) entry which is preliminary data.</text>
</comment>
<dbReference type="EMBL" id="LRQG01000185">
    <property type="protein sequence ID" value="KXA35403.1"/>
    <property type="molecule type" value="Genomic_DNA"/>
</dbReference>
<dbReference type="Proteomes" id="UP000070533">
    <property type="component" value="Unassembled WGS sequence"/>
</dbReference>
<keyword evidence="2" id="KW-1185">Reference proteome</keyword>
<name>A0A133PYW0_9BACT</name>
<evidence type="ECO:0000313" key="2">
    <source>
        <dbReference type="Proteomes" id="UP000070533"/>
    </source>
</evidence>
<proteinExistence type="predicted"/>